<dbReference type="InterPro" id="IPR050187">
    <property type="entry name" value="Lipid_Phosphate_FormReg"/>
</dbReference>
<dbReference type="PANTHER" id="PTHR12358:SF108">
    <property type="entry name" value="DAGKC DOMAIN-CONTAINING PROTEIN"/>
    <property type="match status" value="1"/>
</dbReference>
<dbReference type="GO" id="GO:0005737">
    <property type="term" value="C:cytoplasm"/>
    <property type="evidence" value="ECO:0007669"/>
    <property type="project" value="TreeGrafter"/>
</dbReference>
<dbReference type="PANTHER" id="PTHR12358">
    <property type="entry name" value="SPHINGOSINE KINASE"/>
    <property type="match status" value="1"/>
</dbReference>
<dbReference type="GO" id="GO:0016020">
    <property type="term" value="C:membrane"/>
    <property type="evidence" value="ECO:0007669"/>
    <property type="project" value="TreeGrafter"/>
</dbReference>
<accession>A0A6J3MFC9</accession>
<evidence type="ECO:0000313" key="4">
    <source>
        <dbReference type="RefSeq" id="XP_033463716.1"/>
    </source>
</evidence>
<name>A0A6J3MFC9_9PEZI</name>
<dbReference type="InterPro" id="IPR016064">
    <property type="entry name" value="NAD/diacylglycerol_kinase_sf"/>
</dbReference>
<organism evidence="4">
    <name type="scientific">Dissoconium aciculare CBS 342.82</name>
    <dbReference type="NCBI Taxonomy" id="1314786"/>
    <lineage>
        <taxon>Eukaryota</taxon>
        <taxon>Fungi</taxon>
        <taxon>Dikarya</taxon>
        <taxon>Ascomycota</taxon>
        <taxon>Pezizomycotina</taxon>
        <taxon>Dothideomycetes</taxon>
        <taxon>Dothideomycetidae</taxon>
        <taxon>Mycosphaerellales</taxon>
        <taxon>Dissoconiaceae</taxon>
        <taxon>Dissoconium</taxon>
    </lineage>
</organism>
<dbReference type="Pfam" id="PF00781">
    <property type="entry name" value="DAGK_cat"/>
    <property type="match status" value="1"/>
</dbReference>
<feature type="compositionally biased region" description="Low complexity" evidence="1">
    <location>
        <begin position="283"/>
        <end position="297"/>
    </location>
</feature>
<gene>
    <name evidence="4" type="ORF">K489DRAFT_386915</name>
</gene>
<dbReference type="PROSITE" id="PS50146">
    <property type="entry name" value="DAGK"/>
    <property type="match status" value="1"/>
</dbReference>
<protein>
    <recommendedName>
        <fullName evidence="2">DAGKc domain-containing protein</fullName>
    </recommendedName>
</protein>
<feature type="compositionally biased region" description="Polar residues" evidence="1">
    <location>
        <begin position="298"/>
        <end position="307"/>
    </location>
</feature>
<dbReference type="Gene3D" id="3.40.50.10330">
    <property type="entry name" value="Probable inorganic polyphosphate/atp-NAD kinase, domain 1"/>
    <property type="match status" value="1"/>
</dbReference>
<dbReference type="RefSeq" id="XP_033463716.1">
    <property type="nucleotide sequence ID" value="XM_033606273.1"/>
</dbReference>
<reference evidence="4" key="1">
    <citation type="submission" date="2020-01" db="EMBL/GenBank/DDBJ databases">
        <authorList>
            <consortium name="DOE Joint Genome Institute"/>
            <person name="Haridas S."/>
            <person name="Albert R."/>
            <person name="Binder M."/>
            <person name="Bloem J."/>
            <person name="Labutti K."/>
            <person name="Salamov A."/>
            <person name="Andreopoulos B."/>
            <person name="Baker S.E."/>
            <person name="Barry K."/>
            <person name="Bills G."/>
            <person name="Bluhm B.H."/>
            <person name="Cannon C."/>
            <person name="Castanera R."/>
            <person name="Culley D.E."/>
            <person name="Daum C."/>
            <person name="Ezra D."/>
            <person name="Gonzalez J.B."/>
            <person name="Henrissat B."/>
            <person name="Kuo A."/>
            <person name="Liang C."/>
            <person name="Lipzen A."/>
            <person name="Lutzoni F."/>
            <person name="Magnuson J."/>
            <person name="Mondo S."/>
            <person name="Nolan M."/>
            <person name="Ohm R."/>
            <person name="Pangilinan J."/>
            <person name="Park H.-J."/>
            <person name="Ramirez L."/>
            <person name="Alfaro M."/>
            <person name="Sun H."/>
            <person name="Tritt A."/>
            <person name="Yoshinaga Y."/>
            <person name="Zwiers L.-H."/>
            <person name="Turgeon B.G."/>
            <person name="Goodwin S.B."/>
            <person name="Spatafora J.W."/>
            <person name="Crous P.W."/>
            <person name="Grigoriev I.V."/>
        </authorList>
    </citation>
    <scope>NUCLEOTIDE SEQUENCE</scope>
    <source>
        <strain evidence="4">CBS 342.82</strain>
    </source>
</reference>
<sequence length="446" mass="47511">MSQDLSDGRQSQGSIDDGTVSFTFQSDGQADQTGLRWIAKDQTHPARSQSPHRHIIVSTGSGTGFASQFYDQIVKPLLGLFKLTQNQDYTLHTTTSVASVTTLVEDIFLPTANRGQAQSIVLLSGDGGVLDIVNALVTGTRKSDYVRPTITLLSLGTGNATAHSAGLTANTETFGLRTWLRSTAAYPLPLFSATFSPGARYLVDQGRSTAPLANDTEGRPIAYGAVVLSWALHAGLVADSDAPEFRKFGRERFTKAAMDAMYPADGSAPHVYKGKIRIIPHPQASAQSTSSSSSHTSVQGAWQSLPSSAGDAETADQHAYVLATFNSHLEASFNISPGAAPLDGILRVIQFGPMSGDEVMGLMTKAFQGGQHVEDARVNYLPVAGLRIEMAEDDATDADEDGKGGKGRWRRICIDGKIVVVEKGGWVEVKRWEDEGAGGSVIDLVV</sequence>
<evidence type="ECO:0000256" key="1">
    <source>
        <dbReference type="SAM" id="MobiDB-lite"/>
    </source>
</evidence>
<dbReference type="InterPro" id="IPR017438">
    <property type="entry name" value="ATP-NAD_kinase_N"/>
</dbReference>
<reference evidence="4" key="2">
    <citation type="submission" date="2020-04" db="EMBL/GenBank/DDBJ databases">
        <authorList>
            <consortium name="NCBI Genome Project"/>
        </authorList>
    </citation>
    <scope>NUCLEOTIDE SEQUENCE</scope>
    <source>
        <strain evidence="4">CBS 342.82</strain>
    </source>
</reference>
<feature type="region of interest" description="Disordered" evidence="1">
    <location>
        <begin position="1"/>
        <end position="23"/>
    </location>
</feature>
<reference evidence="4" key="3">
    <citation type="submission" date="2025-08" db="UniProtKB">
        <authorList>
            <consortium name="RefSeq"/>
        </authorList>
    </citation>
    <scope>IDENTIFICATION</scope>
    <source>
        <strain evidence="4">CBS 342.82</strain>
    </source>
</reference>
<dbReference type="GO" id="GO:0046512">
    <property type="term" value="P:sphingosine biosynthetic process"/>
    <property type="evidence" value="ECO:0007669"/>
    <property type="project" value="TreeGrafter"/>
</dbReference>
<dbReference type="OrthoDB" id="3853857at2759"/>
<dbReference type="Gene3D" id="2.60.200.40">
    <property type="match status" value="1"/>
</dbReference>
<feature type="domain" description="DAGKc" evidence="2">
    <location>
        <begin position="48"/>
        <end position="197"/>
    </location>
</feature>
<evidence type="ECO:0000313" key="3">
    <source>
        <dbReference type="Proteomes" id="UP000504637"/>
    </source>
</evidence>
<dbReference type="GeneID" id="54364073"/>
<dbReference type="Proteomes" id="UP000504637">
    <property type="component" value="Unplaced"/>
</dbReference>
<dbReference type="AlphaFoldDB" id="A0A6J3MFC9"/>
<evidence type="ECO:0000259" key="2">
    <source>
        <dbReference type="PROSITE" id="PS50146"/>
    </source>
</evidence>
<dbReference type="InterPro" id="IPR001206">
    <property type="entry name" value="Diacylglycerol_kinase_cat_dom"/>
</dbReference>
<proteinExistence type="predicted"/>
<keyword evidence="3" id="KW-1185">Reference proteome</keyword>
<dbReference type="SUPFAM" id="SSF111331">
    <property type="entry name" value="NAD kinase/diacylglycerol kinase-like"/>
    <property type="match status" value="1"/>
</dbReference>
<feature type="region of interest" description="Disordered" evidence="1">
    <location>
        <begin position="283"/>
        <end position="310"/>
    </location>
</feature>
<dbReference type="GO" id="GO:0001727">
    <property type="term" value="F:lipid kinase activity"/>
    <property type="evidence" value="ECO:0007669"/>
    <property type="project" value="TreeGrafter"/>
</dbReference>